<dbReference type="Gene3D" id="2.60.40.3800">
    <property type="match status" value="1"/>
</dbReference>
<dbReference type="InterPro" id="IPR001769">
    <property type="entry name" value="Gingipain"/>
</dbReference>
<keyword evidence="1" id="KW-0732">Signal</keyword>
<dbReference type="InterPro" id="IPR012600">
    <property type="entry name" value="Propeptide_C25"/>
</dbReference>
<dbReference type="InterPro" id="IPR038490">
    <property type="entry name" value="Gingipain_propep_sf"/>
</dbReference>
<dbReference type="SUPFAM" id="SSF52129">
    <property type="entry name" value="Caspase-like"/>
    <property type="match status" value="1"/>
</dbReference>
<dbReference type="Pfam" id="PF08126">
    <property type="entry name" value="Propeptide_C25"/>
    <property type="match status" value="1"/>
</dbReference>
<proteinExistence type="predicted"/>
<dbReference type="Pfam" id="PF01364">
    <property type="entry name" value="Peptidase_C25"/>
    <property type="match status" value="1"/>
</dbReference>
<evidence type="ECO:0008006" key="5">
    <source>
        <dbReference type="Google" id="ProtNLM"/>
    </source>
</evidence>
<feature type="non-terminal residue" evidence="4">
    <location>
        <position position="1"/>
    </location>
</feature>
<evidence type="ECO:0000259" key="2">
    <source>
        <dbReference type="Pfam" id="PF01364"/>
    </source>
</evidence>
<dbReference type="InterPro" id="IPR029030">
    <property type="entry name" value="Caspase-like_dom_sf"/>
</dbReference>
<organism evidence="4">
    <name type="scientific">marine sediment metagenome</name>
    <dbReference type="NCBI Taxonomy" id="412755"/>
    <lineage>
        <taxon>unclassified sequences</taxon>
        <taxon>metagenomes</taxon>
        <taxon>ecological metagenomes</taxon>
    </lineage>
</organism>
<reference evidence="4" key="1">
    <citation type="journal article" date="2014" name="Front. Microbiol.">
        <title>High frequency of phylogenetically diverse reductive dehalogenase-homologous genes in deep subseafloor sedimentary metagenomes.</title>
        <authorList>
            <person name="Kawai M."/>
            <person name="Futagami T."/>
            <person name="Toyoda A."/>
            <person name="Takaki Y."/>
            <person name="Nishi S."/>
            <person name="Hori S."/>
            <person name="Arai W."/>
            <person name="Tsubouchi T."/>
            <person name="Morono Y."/>
            <person name="Uchiyama I."/>
            <person name="Ito T."/>
            <person name="Fujiyama A."/>
            <person name="Inagaki F."/>
            <person name="Takami H."/>
        </authorList>
    </citation>
    <scope>NUCLEOTIDE SEQUENCE</scope>
    <source>
        <strain evidence="4">Expedition CK06-06</strain>
    </source>
</reference>
<dbReference type="Gene3D" id="3.40.50.10390">
    <property type="entry name" value="Gingipain r, domain 1"/>
    <property type="match status" value="1"/>
</dbReference>
<dbReference type="AlphaFoldDB" id="X0U2H8"/>
<comment type="caution">
    <text evidence="4">The sequence shown here is derived from an EMBL/GenBank/DDBJ whole genome shotgun (WGS) entry which is preliminary data.</text>
</comment>
<feature type="domain" description="Gingipain" evidence="2">
    <location>
        <begin position="165"/>
        <end position="264"/>
    </location>
</feature>
<dbReference type="GO" id="GO:0006508">
    <property type="term" value="P:proteolysis"/>
    <property type="evidence" value="ECO:0007669"/>
    <property type="project" value="InterPro"/>
</dbReference>
<evidence type="ECO:0000313" key="4">
    <source>
        <dbReference type="EMBL" id="GAF99958.1"/>
    </source>
</evidence>
<feature type="non-terminal residue" evidence="4">
    <location>
        <position position="264"/>
    </location>
</feature>
<dbReference type="EMBL" id="BARS01028933">
    <property type="protein sequence ID" value="GAF99958.1"/>
    <property type="molecule type" value="Genomic_DNA"/>
</dbReference>
<dbReference type="GO" id="GO:0004197">
    <property type="term" value="F:cysteine-type endopeptidase activity"/>
    <property type="evidence" value="ECO:0007669"/>
    <property type="project" value="InterPro"/>
</dbReference>
<evidence type="ECO:0000259" key="3">
    <source>
        <dbReference type="Pfam" id="PF08126"/>
    </source>
</evidence>
<feature type="domain" description="Gingipain propeptide" evidence="3">
    <location>
        <begin position="54"/>
        <end position="115"/>
    </location>
</feature>
<sequence>EPNLPAYGVNLLLPQGTEITEIEIIHGERFFLGSGFDVEPVGKPVKLSDVGSFSTLVQDESAYNSKEIFPKTLFTKIGRYSFRGYEVLVLMLHPVQYIPKTGELYYFEDMTVSVKTVKNGLVNPLFRNLEKDESEVTKKVDNPLVVHSYTKRPVNPAPSGSYDLLVLTTDELKDDFEPLKNAHDAEGIATEIKTLNDISIFPRSVTAEDIRDFIRDEYIKNGIEYVLIGGDDDVVPAKDLWVQAWNGGDTTFMPSDLYYACLDG</sequence>
<protein>
    <recommendedName>
        <fullName evidence="5">Gingipain domain-containing protein</fullName>
    </recommendedName>
</protein>
<gene>
    <name evidence="4" type="ORF">S01H1_45294</name>
</gene>
<dbReference type="InterPro" id="IPR029031">
    <property type="entry name" value="Gingipain_N_sf"/>
</dbReference>
<evidence type="ECO:0000256" key="1">
    <source>
        <dbReference type="ARBA" id="ARBA00022729"/>
    </source>
</evidence>
<name>X0U2H8_9ZZZZ</name>
<accession>X0U2H8</accession>